<dbReference type="PANTHER" id="PTHR11153:SF3">
    <property type="entry name" value="SIDEROFLEXIN-4"/>
    <property type="match status" value="1"/>
</dbReference>
<dbReference type="OrthoDB" id="6608471at2759"/>
<evidence type="ECO:0000256" key="6">
    <source>
        <dbReference type="ARBA" id="ARBA00022989"/>
    </source>
</evidence>
<evidence type="ECO:0000256" key="4">
    <source>
        <dbReference type="ARBA" id="ARBA00022692"/>
    </source>
</evidence>
<feature type="transmembrane region" description="Helical" evidence="9">
    <location>
        <begin position="227"/>
        <end position="248"/>
    </location>
</feature>
<name>A0A8S4BYJ0_9TELE</name>
<keyword evidence="4 9" id="KW-0812">Transmembrane</keyword>
<feature type="transmembrane region" description="Helical" evidence="9">
    <location>
        <begin position="260"/>
        <end position="280"/>
    </location>
</feature>
<dbReference type="GO" id="GO:0006865">
    <property type="term" value="P:amino acid transport"/>
    <property type="evidence" value="ECO:0007669"/>
    <property type="project" value="UniProtKB-KW"/>
</dbReference>
<dbReference type="GO" id="GO:0015075">
    <property type="term" value="F:monoatomic ion transmembrane transporter activity"/>
    <property type="evidence" value="ECO:0007669"/>
    <property type="project" value="InterPro"/>
</dbReference>
<proteinExistence type="inferred from homology"/>
<comment type="similarity">
    <text evidence="2">Belongs to the sideroflexin family.</text>
</comment>
<organism evidence="10 11">
    <name type="scientific">Menidia menidia</name>
    <name type="common">Atlantic silverside</name>
    <dbReference type="NCBI Taxonomy" id="238744"/>
    <lineage>
        <taxon>Eukaryota</taxon>
        <taxon>Metazoa</taxon>
        <taxon>Chordata</taxon>
        <taxon>Craniata</taxon>
        <taxon>Vertebrata</taxon>
        <taxon>Euteleostomi</taxon>
        <taxon>Actinopterygii</taxon>
        <taxon>Neopterygii</taxon>
        <taxon>Teleostei</taxon>
        <taxon>Neoteleostei</taxon>
        <taxon>Acanthomorphata</taxon>
        <taxon>Ovalentaria</taxon>
        <taxon>Atherinomorphae</taxon>
        <taxon>Atheriniformes</taxon>
        <taxon>Atherinopsidae</taxon>
        <taxon>Menidiinae</taxon>
        <taxon>Menidia</taxon>
    </lineage>
</organism>
<keyword evidence="7" id="KW-0496">Mitochondrion</keyword>
<evidence type="ECO:0000256" key="8">
    <source>
        <dbReference type="ARBA" id="ARBA00023136"/>
    </source>
</evidence>
<comment type="subcellular location">
    <subcellularLocation>
        <location evidence="1">Mitochondrion membrane</location>
        <topology evidence="1">Multi-pass membrane protein</topology>
    </subcellularLocation>
</comment>
<evidence type="ECO:0000256" key="5">
    <source>
        <dbReference type="ARBA" id="ARBA00022970"/>
    </source>
</evidence>
<dbReference type="AlphaFoldDB" id="A0A8S4BYJ0"/>
<dbReference type="Proteomes" id="UP000677803">
    <property type="component" value="Unassembled WGS sequence"/>
</dbReference>
<dbReference type="GO" id="GO:1990542">
    <property type="term" value="P:mitochondrial transmembrane transport"/>
    <property type="evidence" value="ECO:0007669"/>
    <property type="project" value="TreeGrafter"/>
</dbReference>
<sequence length="310" mass="33220">MDPNLVQWKIHGQSFLQRLRLWMNLLDPSLLLASDAEILKAHALLGSRAKPADKDDAALSLSLSSFHADSGAALPLAFRPPAFLPMSGLLVLGTLLPHGGVKPALFWQFLLQSYNAGFSYANRNASAEQGKAVFSGQLALMVGTVSCTTLAGALPQIIINRLGITSGKLQTFFRYMVPMPLSAALAFFCVFTVRSQEKETGIQVYDYTGKPVGVSKAAGEKAVRETALSRAALLGATAAVPNFLILLLPRRVFRGLVAPLRSVSATLVLGLMIPVSFSLFPPLGTVEKGSVEAELQARAVGSRLFYHRGL</sequence>
<comment type="caution">
    <text evidence="10">The sequence shown here is derived from an EMBL/GenBank/DDBJ whole genome shotgun (WGS) entry which is preliminary data.</text>
</comment>
<dbReference type="InterPro" id="IPR004686">
    <property type="entry name" value="Mtc"/>
</dbReference>
<keyword evidence="11" id="KW-1185">Reference proteome</keyword>
<keyword evidence="5" id="KW-0029">Amino-acid transport</keyword>
<evidence type="ECO:0000313" key="10">
    <source>
        <dbReference type="EMBL" id="CAG6017847.1"/>
    </source>
</evidence>
<evidence type="ECO:0000313" key="11">
    <source>
        <dbReference type="Proteomes" id="UP000677803"/>
    </source>
</evidence>
<feature type="transmembrane region" description="Helical" evidence="9">
    <location>
        <begin position="138"/>
        <end position="160"/>
    </location>
</feature>
<reference evidence="10" key="1">
    <citation type="submission" date="2021-05" db="EMBL/GenBank/DDBJ databases">
        <authorList>
            <person name="Tigano A."/>
        </authorList>
    </citation>
    <scope>NUCLEOTIDE SEQUENCE</scope>
</reference>
<accession>A0A8S4BYJ0</accession>
<gene>
    <name evidence="10" type="ORF">MMEN_LOCUS20894</name>
</gene>
<dbReference type="PANTHER" id="PTHR11153">
    <property type="entry name" value="SIDEROFLEXIN"/>
    <property type="match status" value="1"/>
</dbReference>
<dbReference type="Pfam" id="PF03820">
    <property type="entry name" value="SFXNs"/>
    <property type="match status" value="1"/>
</dbReference>
<evidence type="ECO:0000256" key="7">
    <source>
        <dbReference type="ARBA" id="ARBA00023128"/>
    </source>
</evidence>
<keyword evidence="6 9" id="KW-1133">Transmembrane helix</keyword>
<dbReference type="GO" id="GO:0005743">
    <property type="term" value="C:mitochondrial inner membrane"/>
    <property type="evidence" value="ECO:0007669"/>
    <property type="project" value="TreeGrafter"/>
</dbReference>
<evidence type="ECO:0000256" key="3">
    <source>
        <dbReference type="ARBA" id="ARBA00022448"/>
    </source>
</evidence>
<keyword evidence="8 9" id="KW-0472">Membrane</keyword>
<evidence type="ECO:0000256" key="9">
    <source>
        <dbReference type="SAM" id="Phobius"/>
    </source>
</evidence>
<evidence type="ECO:0000256" key="1">
    <source>
        <dbReference type="ARBA" id="ARBA00004225"/>
    </source>
</evidence>
<feature type="transmembrane region" description="Helical" evidence="9">
    <location>
        <begin position="172"/>
        <end position="193"/>
    </location>
</feature>
<keyword evidence="3" id="KW-0813">Transport</keyword>
<evidence type="ECO:0000256" key="2">
    <source>
        <dbReference type="ARBA" id="ARBA00005974"/>
    </source>
</evidence>
<dbReference type="EMBL" id="CAJRST010039999">
    <property type="protein sequence ID" value="CAG6017847.1"/>
    <property type="molecule type" value="Genomic_DNA"/>
</dbReference>
<protein>
    <submittedName>
        <fullName evidence="10">(Atlantic silverside) hypothetical protein</fullName>
    </submittedName>
</protein>